<evidence type="ECO:0000313" key="2">
    <source>
        <dbReference type="Proteomes" id="UP000000709"/>
    </source>
</evidence>
<dbReference type="eggNOG" id="ENOG502S5GS">
    <property type="taxonomic scope" value="Eukaryota"/>
</dbReference>
<dbReference type="EMBL" id="GL996503">
    <property type="protein sequence ID" value="EGW31501.1"/>
    <property type="molecule type" value="Genomic_DNA"/>
</dbReference>
<keyword evidence="2" id="KW-1185">Reference proteome</keyword>
<proteinExistence type="predicted"/>
<dbReference type="Proteomes" id="UP000000709">
    <property type="component" value="Unassembled WGS sequence"/>
</dbReference>
<evidence type="ECO:0000313" key="1">
    <source>
        <dbReference type="EMBL" id="EGW31501.1"/>
    </source>
</evidence>
<dbReference type="AlphaFoldDB" id="G3AQF4"/>
<organism evidence="2">
    <name type="scientific">Spathaspora passalidarum (strain NRRL Y-27907 / 11-Y1)</name>
    <dbReference type="NCBI Taxonomy" id="619300"/>
    <lineage>
        <taxon>Eukaryota</taxon>
        <taxon>Fungi</taxon>
        <taxon>Dikarya</taxon>
        <taxon>Ascomycota</taxon>
        <taxon>Saccharomycotina</taxon>
        <taxon>Pichiomycetes</taxon>
        <taxon>Debaryomycetaceae</taxon>
        <taxon>Spathaspora</taxon>
    </lineage>
</organism>
<dbReference type="HOGENOM" id="CLU_1102649_0_0_1"/>
<dbReference type="OMA" id="HDECAII"/>
<name>G3AQF4_SPAPN</name>
<dbReference type="KEGG" id="spaa:SPAPADRAFT_139977"/>
<dbReference type="OrthoDB" id="4021635at2759"/>
<dbReference type="STRING" id="619300.G3AQF4"/>
<dbReference type="RefSeq" id="XP_007376279.1">
    <property type="nucleotide sequence ID" value="XM_007376217.1"/>
</dbReference>
<sequence>MIKEPYYTSISSIKPKNANNYSLIAYDLPIIQPTLQNAPRQEVNDVVRQHRHHLHHRKDSIEPYYSKPRRLSGLPPVILNQFMYKDESEDDSCAVISDDEDECIDNHVVNPPKSLLRTVSDNYDSETEEEVNFAKLMQPIGALPKVDKTCSDCEDLSEVNEILLAQVNNPNILINFRERTLSNGLSPPLIHQTLFSNDNYDVVYKSEIRDDYDGNHCEYLI</sequence>
<dbReference type="InParanoid" id="G3AQF4"/>
<gene>
    <name evidence="1" type="ORF">SPAPADRAFT_139977</name>
</gene>
<reference evidence="1 2" key="1">
    <citation type="journal article" date="2011" name="Proc. Natl. Acad. Sci. U.S.A.">
        <title>Comparative genomics of xylose-fermenting fungi for enhanced biofuel production.</title>
        <authorList>
            <person name="Wohlbach D.J."/>
            <person name="Kuo A."/>
            <person name="Sato T.K."/>
            <person name="Potts K.M."/>
            <person name="Salamov A.A."/>
            <person name="LaButti K.M."/>
            <person name="Sun H."/>
            <person name="Clum A."/>
            <person name="Pangilinan J.L."/>
            <person name="Lindquist E.A."/>
            <person name="Lucas S."/>
            <person name="Lapidus A."/>
            <person name="Jin M."/>
            <person name="Gunawan C."/>
            <person name="Balan V."/>
            <person name="Dale B.E."/>
            <person name="Jeffries T.W."/>
            <person name="Zinkel R."/>
            <person name="Barry K.W."/>
            <person name="Grigoriev I.V."/>
            <person name="Gasch A.P."/>
        </authorList>
    </citation>
    <scope>NUCLEOTIDE SEQUENCE [LARGE SCALE GENOMIC DNA]</scope>
    <source>
        <strain evidence="2">NRRL Y-27907 / 11-Y1</strain>
    </source>
</reference>
<dbReference type="GeneID" id="18870258"/>
<protein>
    <submittedName>
        <fullName evidence="1">Uncharacterized protein</fullName>
    </submittedName>
</protein>
<accession>G3AQF4</accession>